<reference evidence="3" key="1">
    <citation type="journal article" date="2020" name="Curr. Biol.">
        <title>Chromatin organization in early land plants reveals an ancestral association between H3K27me3, transposons, and constitutive heterochromatin.</title>
        <authorList>
            <person name="Montgomery S.A."/>
            <person name="Tanizawa Y."/>
            <person name="Galik B."/>
            <person name="Wang N."/>
            <person name="Ito T."/>
            <person name="Mochizuki T."/>
            <person name="Akimcheva S."/>
            <person name="Bowman J.L."/>
            <person name="Cognat V."/>
            <person name="Marechal-Drouard L."/>
            <person name="Ekker H."/>
            <person name="Hong S.F."/>
            <person name="Kohchi T."/>
            <person name="Lin S.S."/>
            <person name="Liu L.D."/>
            <person name="Nakamura Y."/>
            <person name="Valeeva L.R."/>
            <person name="Shakirov E.V."/>
            <person name="Shippen D.E."/>
            <person name="Wei W.L."/>
            <person name="Yagura M."/>
            <person name="Yamaoka S."/>
            <person name="Yamato K.T."/>
            <person name="Liu C."/>
            <person name="Berger F."/>
        </authorList>
    </citation>
    <scope>NUCLEOTIDE SEQUENCE [LARGE SCALE GENOMIC DNA]</scope>
    <source>
        <strain evidence="3">Tak-1</strain>
    </source>
</reference>
<dbReference type="Proteomes" id="UP001162541">
    <property type="component" value="Chromosome 3"/>
</dbReference>
<evidence type="ECO:0000313" key="2">
    <source>
        <dbReference type="EMBL" id="BBN05484.1"/>
    </source>
</evidence>
<keyword evidence="1" id="KW-0732">Signal</keyword>
<proteinExistence type="predicted"/>
<evidence type="ECO:0000256" key="1">
    <source>
        <dbReference type="SAM" id="SignalP"/>
    </source>
</evidence>
<feature type="chain" id="PRO_5042221332" evidence="1">
    <location>
        <begin position="25"/>
        <end position="162"/>
    </location>
</feature>
<sequence>MARAYVPVICVVLLQLVMVSYAAAADSKTFTIMNYLPKDDFIIIRCDCLDSNDIVTVLSDTIGECEDKEFQASTCPNGASAKGFFCKFLYYRRSGVTIKQQYTNIKVWASTGPASTYFKLDTNGVYGSTQSENVGAAANILSGWVDKSWVVKDNSLGNGQSF</sequence>
<organism evidence="2 3">
    <name type="scientific">Marchantia polymorpha subsp. ruderalis</name>
    <dbReference type="NCBI Taxonomy" id="1480154"/>
    <lineage>
        <taxon>Eukaryota</taxon>
        <taxon>Viridiplantae</taxon>
        <taxon>Streptophyta</taxon>
        <taxon>Embryophyta</taxon>
        <taxon>Marchantiophyta</taxon>
        <taxon>Marchantiopsida</taxon>
        <taxon>Marchantiidae</taxon>
        <taxon>Marchantiales</taxon>
        <taxon>Marchantiaceae</taxon>
        <taxon>Marchantia</taxon>
    </lineage>
</organism>
<accession>A0AAF6B0F0</accession>
<feature type="signal peptide" evidence="1">
    <location>
        <begin position="1"/>
        <end position="24"/>
    </location>
</feature>
<protein>
    <submittedName>
        <fullName evidence="2">Uncharacterized protein</fullName>
    </submittedName>
</protein>
<gene>
    <name evidence="2" type="ORF">Mp_3g13450</name>
</gene>
<name>A0AAF6B0F0_MARPO</name>
<evidence type="ECO:0000313" key="3">
    <source>
        <dbReference type="Proteomes" id="UP001162541"/>
    </source>
</evidence>
<dbReference type="AlphaFoldDB" id="A0AAF6B0F0"/>
<dbReference type="EMBL" id="AP019868">
    <property type="protein sequence ID" value="BBN05484.1"/>
    <property type="molecule type" value="Genomic_DNA"/>
</dbReference>